<dbReference type="Proteomes" id="UP001291623">
    <property type="component" value="Unassembled WGS sequence"/>
</dbReference>
<accession>A0AAE1RH46</accession>
<feature type="compositionally biased region" description="Basic and acidic residues" evidence="1">
    <location>
        <begin position="68"/>
        <end position="80"/>
    </location>
</feature>
<proteinExistence type="predicted"/>
<reference evidence="2" key="1">
    <citation type="submission" date="2023-12" db="EMBL/GenBank/DDBJ databases">
        <title>Genome assembly of Anisodus tanguticus.</title>
        <authorList>
            <person name="Wang Y.-J."/>
        </authorList>
    </citation>
    <scope>NUCLEOTIDE SEQUENCE</scope>
    <source>
        <strain evidence="2">KB-2021</strain>
        <tissue evidence="2">Leaf</tissue>
    </source>
</reference>
<dbReference type="EMBL" id="JAVYJV010000016">
    <property type="protein sequence ID" value="KAK4351508.1"/>
    <property type="molecule type" value="Genomic_DNA"/>
</dbReference>
<name>A0AAE1RH46_9SOLA</name>
<organism evidence="2 3">
    <name type="scientific">Anisodus tanguticus</name>
    <dbReference type="NCBI Taxonomy" id="243964"/>
    <lineage>
        <taxon>Eukaryota</taxon>
        <taxon>Viridiplantae</taxon>
        <taxon>Streptophyta</taxon>
        <taxon>Embryophyta</taxon>
        <taxon>Tracheophyta</taxon>
        <taxon>Spermatophyta</taxon>
        <taxon>Magnoliopsida</taxon>
        <taxon>eudicotyledons</taxon>
        <taxon>Gunneridae</taxon>
        <taxon>Pentapetalae</taxon>
        <taxon>asterids</taxon>
        <taxon>lamiids</taxon>
        <taxon>Solanales</taxon>
        <taxon>Solanaceae</taxon>
        <taxon>Solanoideae</taxon>
        <taxon>Hyoscyameae</taxon>
        <taxon>Anisodus</taxon>
    </lineage>
</organism>
<evidence type="ECO:0000256" key="1">
    <source>
        <dbReference type="SAM" id="MobiDB-lite"/>
    </source>
</evidence>
<sequence length="229" mass="26098">MPDLLSNSSSLSNNMLKSLFSSLDVAAKTISESYLMLLLEDDEFDNKFGSNDNQQGTSDGNDNQLQGKSDDKQRKEHNSKLRIEPLQDKIWFQIKRTQMKMGKPDMSISKVDKESTSIVKVDAEPILGFQSQHLANLRLTLLNDIALKVKGDVQTRKGLWWIPRHPETRNGLVIGEMLRGVENKHRFGDSRIGQPFELLLNPWAGKIQHGELKHLSSQRNRLVTRLRIP</sequence>
<evidence type="ECO:0000313" key="2">
    <source>
        <dbReference type="EMBL" id="KAK4351508.1"/>
    </source>
</evidence>
<feature type="compositionally biased region" description="Polar residues" evidence="1">
    <location>
        <begin position="48"/>
        <end position="67"/>
    </location>
</feature>
<protein>
    <submittedName>
        <fullName evidence="2">Uncharacterized protein</fullName>
    </submittedName>
</protein>
<gene>
    <name evidence="2" type="ORF">RND71_030821</name>
</gene>
<keyword evidence="3" id="KW-1185">Reference proteome</keyword>
<comment type="caution">
    <text evidence="2">The sequence shown here is derived from an EMBL/GenBank/DDBJ whole genome shotgun (WGS) entry which is preliminary data.</text>
</comment>
<feature type="region of interest" description="Disordered" evidence="1">
    <location>
        <begin position="47"/>
        <end position="80"/>
    </location>
</feature>
<evidence type="ECO:0000313" key="3">
    <source>
        <dbReference type="Proteomes" id="UP001291623"/>
    </source>
</evidence>
<dbReference type="AlphaFoldDB" id="A0AAE1RH46"/>